<gene>
    <name evidence="1" type="ORF">AREALGSMS7_00504</name>
</gene>
<evidence type="ECO:0000313" key="2">
    <source>
        <dbReference type="Proteomes" id="UP000204551"/>
    </source>
</evidence>
<dbReference type="SUPFAM" id="SSF51004">
    <property type="entry name" value="C-terminal (heme d1) domain of cytochrome cd1-nitrite reductase"/>
    <property type="match status" value="1"/>
</dbReference>
<dbReference type="RefSeq" id="WP_093977117.1">
    <property type="nucleotide sequence ID" value="NZ_CP022515.1"/>
</dbReference>
<dbReference type="KEGG" id="aalg:AREALGSMS7_00504"/>
<dbReference type="Proteomes" id="UP000204551">
    <property type="component" value="Chromosome"/>
</dbReference>
<protein>
    <submittedName>
        <fullName evidence="1">Uncharacterized protein</fullName>
    </submittedName>
</protein>
<accession>A0A221URW9</accession>
<dbReference type="AlphaFoldDB" id="A0A221URW9"/>
<proteinExistence type="predicted"/>
<dbReference type="Gene3D" id="2.130.10.10">
    <property type="entry name" value="YVTN repeat-like/Quinoprotein amine dehydrogenase"/>
    <property type="match status" value="1"/>
</dbReference>
<dbReference type="EMBL" id="CP022515">
    <property type="protein sequence ID" value="ASO03993.1"/>
    <property type="molecule type" value="Genomic_DNA"/>
</dbReference>
<name>A0A221URW9_9FLAO</name>
<sequence length="360" mass="40182">MNTINKIKRDSIFKRVTKYAIIILVLGSLLNCHKNDDDVVNSIENQLLGKWEVTGGTFLESQPKYLIFNSNNTVNFLSEHSLGFKANENFDYTVSGSEIKINVQGFFPFEFILEQNTLQIIHGDNALELTKNNSAPTSDDWVKKLSILSKGDPPSGGKVDIAFTYNKTEIVYGMGSAATYISLIDPETFTEVGSIETTKKAKVVEVENFGAPDRYLFQSDDNSNLVSVYTMNDGAFQFTLQVDNDISGMASANSDFLWVVSNNNEGSINLVNVADNTIDQSISLGYYNLYGMDYQNNYIYITDGKYLHKCQTTPTFKAVTSYEVSDFAMQGIAFDGTNFWASGFDDLESDYKLVKTNLTL</sequence>
<organism evidence="1 2">
    <name type="scientific">Arenibacter algicola</name>
    <dbReference type="NCBI Taxonomy" id="616991"/>
    <lineage>
        <taxon>Bacteria</taxon>
        <taxon>Pseudomonadati</taxon>
        <taxon>Bacteroidota</taxon>
        <taxon>Flavobacteriia</taxon>
        <taxon>Flavobacteriales</taxon>
        <taxon>Flavobacteriaceae</taxon>
        <taxon>Arenibacter</taxon>
    </lineage>
</organism>
<dbReference type="InterPro" id="IPR011048">
    <property type="entry name" value="Haem_d1_sf"/>
</dbReference>
<dbReference type="InterPro" id="IPR015943">
    <property type="entry name" value="WD40/YVTN_repeat-like_dom_sf"/>
</dbReference>
<evidence type="ECO:0000313" key="1">
    <source>
        <dbReference type="EMBL" id="ASO03993.1"/>
    </source>
</evidence>
<reference evidence="1 2" key="1">
    <citation type="submission" date="2017-07" db="EMBL/GenBank/DDBJ databases">
        <title>Genome Sequence of Arenibacter algicola Strain SMS7 Isolated from a culture of the Diatom Skeletonema marinoi.</title>
        <authorList>
            <person name="Topel M."/>
            <person name="Pinder M.I.M."/>
            <person name="Johansson O.N."/>
            <person name="Kourtchenko O."/>
            <person name="Godhe A."/>
            <person name="Clarke A.K."/>
        </authorList>
    </citation>
    <scope>NUCLEOTIDE SEQUENCE [LARGE SCALE GENOMIC DNA]</scope>
    <source>
        <strain evidence="1 2">SMS7</strain>
    </source>
</reference>